<accession>A0A840USL7</accession>
<keyword evidence="1 6" id="KW-0808">Transferase</keyword>
<feature type="binding site" evidence="6">
    <location>
        <begin position="140"/>
        <end position="141"/>
    </location>
    <ligand>
        <name>NAD(+)</name>
        <dbReference type="ChEBI" id="CHEBI:57540"/>
    </ligand>
</feature>
<dbReference type="PANTHER" id="PTHR20275">
    <property type="entry name" value="NAD KINASE"/>
    <property type="match status" value="1"/>
</dbReference>
<dbReference type="RefSeq" id="WP_183347146.1">
    <property type="nucleotide sequence ID" value="NZ_JACHEO010000001.1"/>
</dbReference>
<dbReference type="GO" id="GO:0003951">
    <property type="term" value="F:NAD+ kinase activity"/>
    <property type="evidence" value="ECO:0007669"/>
    <property type="project" value="UniProtKB-UniRule"/>
</dbReference>
<name>A0A840USL7_9BACT</name>
<feature type="binding site" evidence="6">
    <location>
        <begin position="66"/>
        <end position="67"/>
    </location>
    <ligand>
        <name>NAD(+)</name>
        <dbReference type="ChEBI" id="CHEBI:57540"/>
    </ligand>
</feature>
<evidence type="ECO:0000256" key="3">
    <source>
        <dbReference type="ARBA" id="ARBA00022857"/>
    </source>
</evidence>
<feature type="binding site" evidence="6">
    <location>
        <position position="168"/>
    </location>
    <ligand>
        <name>NAD(+)</name>
        <dbReference type="ChEBI" id="CHEBI:57540"/>
    </ligand>
</feature>
<comment type="catalytic activity">
    <reaction evidence="5 6">
        <text>NAD(+) + ATP = ADP + NADP(+) + H(+)</text>
        <dbReference type="Rhea" id="RHEA:18629"/>
        <dbReference type="ChEBI" id="CHEBI:15378"/>
        <dbReference type="ChEBI" id="CHEBI:30616"/>
        <dbReference type="ChEBI" id="CHEBI:57540"/>
        <dbReference type="ChEBI" id="CHEBI:58349"/>
        <dbReference type="ChEBI" id="CHEBI:456216"/>
        <dbReference type="EC" id="2.7.1.23"/>
    </reaction>
</comment>
<comment type="caution">
    <text evidence="7">The sequence shown here is derived from an EMBL/GenBank/DDBJ whole genome shotgun (WGS) entry which is preliminary data.</text>
</comment>
<evidence type="ECO:0000256" key="2">
    <source>
        <dbReference type="ARBA" id="ARBA00022777"/>
    </source>
</evidence>
<dbReference type="Proteomes" id="UP000539642">
    <property type="component" value="Unassembled WGS sequence"/>
</dbReference>
<proteinExistence type="inferred from homology"/>
<evidence type="ECO:0000313" key="7">
    <source>
        <dbReference type="EMBL" id="MBB5346364.1"/>
    </source>
</evidence>
<feature type="binding site" evidence="6">
    <location>
        <begin position="181"/>
        <end position="186"/>
    </location>
    <ligand>
        <name>NAD(+)</name>
        <dbReference type="ChEBI" id="CHEBI:57540"/>
    </ligand>
</feature>
<dbReference type="EMBL" id="JACHEO010000001">
    <property type="protein sequence ID" value="MBB5346364.1"/>
    <property type="molecule type" value="Genomic_DNA"/>
</dbReference>
<dbReference type="SUPFAM" id="SSF111331">
    <property type="entry name" value="NAD kinase/diacylglycerol kinase-like"/>
    <property type="match status" value="1"/>
</dbReference>
<dbReference type="InterPro" id="IPR017438">
    <property type="entry name" value="ATP-NAD_kinase_N"/>
</dbReference>
<organism evidence="7 8">
    <name type="scientific">Desulfoprunum benzoelyticum</name>
    <dbReference type="NCBI Taxonomy" id="1506996"/>
    <lineage>
        <taxon>Bacteria</taxon>
        <taxon>Pseudomonadati</taxon>
        <taxon>Thermodesulfobacteriota</taxon>
        <taxon>Desulfobulbia</taxon>
        <taxon>Desulfobulbales</taxon>
        <taxon>Desulfobulbaceae</taxon>
        <taxon>Desulfoprunum</taxon>
    </lineage>
</organism>
<feature type="binding site" evidence="6">
    <location>
        <position position="242"/>
    </location>
    <ligand>
        <name>NAD(+)</name>
        <dbReference type="ChEBI" id="CHEBI:57540"/>
    </ligand>
</feature>
<keyword evidence="6" id="KW-0547">Nucleotide-binding</keyword>
<evidence type="ECO:0000256" key="5">
    <source>
        <dbReference type="ARBA" id="ARBA00047925"/>
    </source>
</evidence>
<dbReference type="Gene3D" id="2.60.200.30">
    <property type="entry name" value="Probable inorganic polyphosphate/atp-NAD kinase, domain 2"/>
    <property type="match status" value="1"/>
</dbReference>
<reference evidence="7 8" key="1">
    <citation type="submission" date="2020-08" db="EMBL/GenBank/DDBJ databases">
        <title>Genomic Encyclopedia of Type Strains, Phase IV (KMG-IV): sequencing the most valuable type-strain genomes for metagenomic binning, comparative biology and taxonomic classification.</title>
        <authorList>
            <person name="Goeker M."/>
        </authorList>
    </citation>
    <scope>NUCLEOTIDE SEQUENCE [LARGE SCALE GENOMIC DNA]</scope>
    <source>
        <strain evidence="7 8">DSM 28570</strain>
    </source>
</reference>
<comment type="similarity">
    <text evidence="6">Belongs to the NAD kinase family.</text>
</comment>
<feature type="binding site" evidence="6">
    <location>
        <position position="71"/>
    </location>
    <ligand>
        <name>NAD(+)</name>
        <dbReference type="ChEBI" id="CHEBI:57540"/>
    </ligand>
</feature>
<dbReference type="InterPro" id="IPR002504">
    <property type="entry name" value="NADK"/>
</dbReference>
<dbReference type="GO" id="GO:0046872">
    <property type="term" value="F:metal ion binding"/>
    <property type="evidence" value="ECO:0007669"/>
    <property type="project" value="UniProtKB-UniRule"/>
</dbReference>
<feature type="active site" description="Proton acceptor" evidence="6">
    <location>
        <position position="66"/>
    </location>
</feature>
<dbReference type="EC" id="2.7.1.23" evidence="6"/>
<dbReference type="Pfam" id="PF20143">
    <property type="entry name" value="NAD_kinase_C"/>
    <property type="match status" value="1"/>
</dbReference>
<comment type="caution">
    <text evidence="6">Lacks conserved residue(s) required for the propagation of feature annotation.</text>
</comment>
<protein>
    <recommendedName>
        <fullName evidence="6">NAD kinase</fullName>
        <ecNumber evidence="6">2.7.1.23</ecNumber>
    </recommendedName>
    <alternativeName>
        <fullName evidence="6">ATP-dependent NAD kinase</fullName>
    </alternativeName>
</protein>
<dbReference type="GO" id="GO:0005737">
    <property type="term" value="C:cytoplasm"/>
    <property type="evidence" value="ECO:0007669"/>
    <property type="project" value="UniProtKB-SubCell"/>
</dbReference>
<evidence type="ECO:0000256" key="6">
    <source>
        <dbReference type="HAMAP-Rule" id="MF_00361"/>
    </source>
</evidence>
<keyword evidence="3 6" id="KW-0521">NADP</keyword>
<keyword evidence="6" id="KW-0963">Cytoplasm</keyword>
<sequence>MSDFYPPVRILPSITIRRAGIITKPDDQESAEYAGRLGEWFGKRQIETTVDCITSDLDILIVLGGDGTLLHIAENAALHAIPVVGINLGYLGFLTEFTATETENVLHSLLAGPVTIENRQMLRVRLLSGGVSSGNRYALNEVVINKKAEDRLLNLASRADNNTITTYKADGLIFSTPTGSTAYNLSAGGPLVHPGLAAILVTPICPFMLGSRPIILPADRIITTSFDSRSDSARAKIIVDGQPTWDMRQGDILEIKSASLPLRLVTSARRDYFSILRTKLHWGFQGTPNRD</sequence>
<gene>
    <name evidence="6" type="primary">nadK</name>
    <name evidence="7" type="ORF">HNQ81_000071</name>
</gene>
<dbReference type="Pfam" id="PF01513">
    <property type="entry name" value="NAD_kinase"/>
    <property type="match status" value="1"/>
</dbReference>
<keyword evidence="6" id="KW-0067">ATP-binding</keyword>
<feature type="binding site" evidence="6">
    <location>
        <position position="151"/>
    </location>
    <ligand>
        <name>NAD(+)</name>
        <dbReference type="ChEBI" id="CHEBI:57540"/>
    </ligand>
</feature>
<dbReference type="AlphaFoldDB" id="A0A840USL7"/>
<dbReference type="GO" id="GO:0051287">
    <property type="term" value="F:NAD binding"/>
    <property type="evidence" value="ECO:0007669"/>
    <property type="project" value="UniProtKB-ARBA"/>
</dbReference>
<evidence type="ECO:0000256" key="4">
    <source>
        <dbReference type="ARBA" id="ARBA00023027"/>
    </source>
</evidence>
<dbReference type="InterPro" id="IPR017437">
    <property type="entry name" value="ATP-NAD_kinase_PpnK-typ_C"/>
</dbReference>
<dbReference type="Gene3D" id="3.40.50.10330">
    <property type="entry name" value="Probable inorganic polyphosphate/atp-NAD kinase, domain 1"/>
    <property type="match status" value="1"/>
</dbReference>
<evidence type="ECO:0000313" key="8">
    <source>
        <dbReference type="Proteomes" id="UP000539642"/>
    </source>
</evidence>
<dbReference type="InterPro" id="IPR016064">
    <property type="entry name" value="NAD/diacylglycerol_kinase_sf"/>
</dbReference>
<feature type="binding site" evidence="6">
    <location>
        <position position="170"/>
    </location>
    <ligand>
        <name>NAD(+)</name>
        <dbReference type="ChEBI" id="CHEBI:57540"/>
    </ligand>
</feature>
<dbReference type="HAMAP" id="MF_00361">
    <property type="entry name" value="NAD_kinase"/>
    <property type="match status" value="1"/>
</dbReference>
<dbReference type="GO" id="GO:0019674">
    <property type="term" value="P:NAD+ metabolic process"/>
    <property type="evidence" value="ECO:0007669"/>
    <property type="project" value="InterPro"/>
</dbReference>
<keyword evidence="4 6" id="KW-0520">NAD</keyword>
<dbReference type="PANTHER" id="PTHR20275:SF0">
    <property type="entry name" value="NAD KINASE"/>
    <property type="match status" value="1"/>
</dbReference>
<comment type="function">
    <text evidence="6">Involved in the regulation of the intracellular balance of NAD and NADP, and is a key enzyme in the biosynthesis of NADP. Catalyzes specifically the phosphorylation on 2'-hydroxyl of the adenosine moiety of NAD to yield NADP.</text>
</comment>
<dbReference type="GO" id="GO:0005524">
    <property type="term" value="F:ATP binding"/>
    <property type="evidence" value="ECO:0007669"/>
    <property type="project" value="UniProtKB-KW"/>
</dbReference>
<keyword evidence="8" id="KW-1185">Reference proteome</keyword>
<dbReference type="GO" id="GO:0006741">
    <property type="term" value="P:NADP+ biosynthetic process"/>
    <property type="evidence" value="ECO:0007669"/>
    <property type="project" value="UniProtKB-UniRule"/>
</dbReference>
<comment type="subcellular location">
    <subcellularLocation>
        <location evidence="6">Cytoplasm</location>
    </subcellularLocation>
</comment>
<keyword evidence="2 6" id="KW-0418">Kinase</keyword>
<comment type="cofactor">
    <cofactor evidence="6">
        <name>a divalent metal cation</name>
        <dbReference type="ChEBI" id="CHEBI:60240"/>
    </cofactor>
</comment>
<evidence type="ECO:0000256" key="1">
    <source>
        <dbReference type="ARBA" id="ARBA00022679"/>
    </source>
</evidence>